<feature type="region of interest" description="Disordered" evidence="1">
    <location>
        <begin position="1"/>
        <end position="31"/>
    </location>
</feature>
<evidence type="ECO:0000313" key="3">
    <source>
        <dbReference type="Proteomes" id="UP000298324"/>
    </source>
</evidence>
<dbReference type="AlphaFoldDB" id="A0A4Y7R9G9"/>
<evidence type="ECO:0000313" key="2">
    <source>
        <dbReference type="EMBL" id="TEB05608.1"/>
    </source>
</evidence>
<name>A0A4Y7R9G9_9FIRM</name>
<keyword evidence="3" id="KW-1185">Reference proteome</keyword>
<dbReference type="RefSeq" id="WP_190240604.1">
    <property type="nucleotide sequence ID" value="NZ_QFGA01000002.1"/>
</dbReference>
<sequence length="69" mass="7731">MNFTNSPYEKMMKEKPRPPRRGTVSKPPKGSPCRNCGYWNGAPCVGVCYRDVIISREKEAVTSGQVDPK</sequence>
<organism evidence="2 3">
    <name type="scientific">Pelotomaculum schinkii</name>
    <dbReference type="NCBI Taxonomy" id="78350"/>
    <lineage>
        <taxon>Bacteria</taxon>
        <taxon>Bacillati</taxon>
        <taxon>Bacillota</taxon>
        <taxon>Clostridia</taxon>
        <taxon>Eubacteriales</taxon>
        <taxon>Desulfotomaculaceae</taxon>
        <taxon>Pelotomaculum</taxon>
    </lineage>
</organism>
<protein>
    <submittedName>
        <fullName evidence="2">Uncharacterized protein</fullName>
    </submittedName>
</protein>
<evidence type="ECO:0000256" key="1">
    <source>
        <dbReference type="SAM" id="MobiDB-lite"/>
    </source>
</evidence>
<accession>A0A4Y7R9G9</accession>
<dbReference type="EMBL" id="QFGA01000002">
    <property type="protein sequence ID" value="TEB05608.1"/>
    <property type="molecule type" value="Genomic_DNA"/>
</dbReference>
<dbReference type="Proteomes" id="UP000298324">
    <property type="component" value="Unassembled WGS sequence"/>
</dbReference>
<comment type="caution">
    <text evidence="2">The sequence shown here is derived from an EMBL/GenBank/DDBJ whole genome shotgun (WGS) entry which is preliminary data.</text>
</comment>
<gene>
    <name evidence="2" type="ORF">Psch_02649</name>
</gene>
<proteinExistence type="predicted"/>
<reference evidence="2 3" key="1">
    <citation type="journal article" date="2018" name="Environ. Microbiol.">
        <title>Novel energy conservation strategies and behaviour of Pelotomaculum schinkii driving syntrophic propionate catabolism.</title>
        <authorList>
            <person name="Hidalgo-Ahumada C.A.P."/>
            <person name="Nobu M.K."/>
            <person name="Narihiro T."/>
            <person name="Tamaki H."/>
            <person name="Liu W.T."/>
            <person name="Kamagata Y."/>
            <person name="Stams A.J.M."/>
            <person name="Imachi H."/>
            <person name="Sousa D.Z."/>
        </authorList>
    </citation>
    <scope>NUCLEOTIDE SEQUENCE [LARGE SCALE GENOMIC DNA]</scope>
    <source>
        <strain evidence="2 3">HH</strain>
    </source>
</reference>